<reference evidence="2" key="1">
    <citation type="journal article" date="2010" name="Nat. Biotechnol.">
        <title>Draft genome sequence of the oilseed species Ricinus communis.</title>
        <authorList>
            <person name="Chan A.P."/>
            <person name="Crabtree J."/>
            <person name="Zhao Q."/>
            <person name="Lorenzi H."/>
            <person name="Orvis J."/>
            <person name="Puiu D."/>
            <person name="Melake-Berhan A."/>
            <person name="Jones K.M."/>
            <person name="Redman J."/>
            <person name="Chen G."/>
            <person name="Cahoon E.B."/>
            <person name="Gedil M."/>
            <person name="Stanke M."/>
            <person name="Haas B.J."/>
            <person name="Wortman J.R."/>
            <person name="Fraser-Liggett C.M."/>
            <person name="Ravel J."/>
            <person name="Rabinowicz P.D."/>
        </authorList>
    </citation>
    <scope>NUCLEOTIDE SEQUENCE [LARGE SCALE GENOMIC DNA]</scope>
    <source>
        <strain evidence="2">cv. Hale</strain>
    </source>
</reference>
<dbReference type="InParanoid" id="B9SS33"/>
<protein>
    <submittedName>
        <fullName evidence="1">Uncharacterized protein</fullName>
    </submittedName>
</protein>
<dbReference type="AlphaFoldDB" id="B9SS33"/>
<evidence type="ECO:0000313" key="2">
    <source>
        <dbReference type="Proteomes" id="UP000008311"/>
    </source>
</evidence>
<organism evidence="1 2">
    <name type="scientific">Ricinus communis</name>
    <name type="common">Castor bean</name>
    <dbReference type="NCBI Taxonomy" id="3988"/>
    <lineage>
        <taxon>Eukaryota</taxon>
        <taxon>Viridiplantae</taxon>
        <taxon>Streptophyta</taxon>
        <taxon>Embryophyta</taxon>
        <taxon>Tracheophyta</taxon>
        <taxon>Spermatophyta</taxon>
        <taxon>Magnoliopsida</taxon>
        <taxon>eudicotyledons</taxon>
        <taxon>Gunneridae</taxon>
        <taxon>Pentapetalae</taxon>
        <taxon>rosids</taxon>
        <taxon>fabids</taxon>
        <taxon>Malpighiales</taxon>
        <taxon>Euphorbiaceae</taxon>
        <taxon>Acalyphoideae</taxon>
        <taxon>Acalypheae</taxon>
        <taxon>Ricinus</taxon>
    </lineage>
</organism>
<gene>
    <name evidence="1" type="ORF">RCOM_0395270</name>
</gene>
<sequence length="79" mass="8914">MSSDEQMGRLSRDPHMMLYFYDASNRVGLRDLGFLGNKFTWARGCSGVDILACEWSDHAPLLLNDSVDMHLPVKKTAKP</sequence>
<proteinExistence type="predicted"/>
<evidence type="ECO:0000313" key="1">
    <source>
        <dbReference type="EMBL" id="EEF33575.1"/>
    </source>
</evidence>
<accession>B9SS33</accession>
<dbReference type="Proteomes" id="UP000008311">
    <property type="component" value="Unassembled WGS sequence"/>
</dbReference>
<name>B9SS33_RICCO</name>
<keyword evidence="2" id="KW-1185">Reference proteome</keyword>
<dbReference type="EMBL" id="EQ974106">
    <property type="protein sequence ID" value="EEF33575.1"/>
    <property type="molecule type" value="Genomic_DNA"/>
</dbReference>